<dbReference type="SMART" id="SM00886">
    <property type="entry name" value="Dabb"/>
    <property type="match status" value="1"/>
</dbReference>
<comment type="caution">
    <text evidence="2">The sequence shown here is derived from an EMBL/GenBank/DDBJ whole genome shotgun (WGS) entry which is preliminary data.</text>
</comment>
<protein>
    <submittedName>
        <fullName evidence="2">Dabb family protein</fullName>
    </submittedName>
</protein>
<organism evidence="2 3">
    <name type="scientific">Nocardiopsis mangrovi</name>
    <dbReference type="NCBI Taxonomy" id="1179818"/>
    <lineage>
        <taxon>Bacteria</taxon>
        <taxon>Bacillati</taxon>
        <taxon>Actinomycetota</taxon>
        <taxon>Actinomycetes</taxon>
        <taxon>Streptosporangiales</taxon>
        <taxon>Nocardiopsidaceae</taxon>
        <taxon>Nocardiopsis</taxon>
    </lineage>
</organism>
<evidence type="ECO:0000313" key="2">
    <source>
        <dbReference type="EMBL" id="MFC4563269.1"/>
    </source>
</evidence>
<dbReference type="EMBL" id="JBHSFQ010000014">
    <property type="protein sequence ID" value="MFC4563269.1"/>
    <property type="molecule type" value="Genomic_DNA"/>
</dbReference>
<dbReference type="PROSITE" id="PS51502">
    <property type="entry name" value="S_R_A_B_BARREL"/>
    <property type="match status" value="1"/>
</dbReference>
<dbReference type="SUPFAM" id="SSF54909">
    <property type="entry name" value="Dimeric alpha+beta barrel"/>
    <property type="match status" value="1"/>
</dbReference>
<dbReference type="Proteomes" id="UP001595923">
    <property type="component" value="Unassembled WGS sequence"/>
</dbReference>
<evidence type="ECO:0000313" key="3">
    <source>
        <dbReference type="Proteomes" id="UP001595923"/>
    </source>
</evidence>
<dbReference type="Pfam" id="PF07876">
    <property type="entry name" value="Dabb"/>
    <property type="match status" value="1"/>
</dbReference>
<accession>A0ABV9DZC7</accession>
<reference evidence="3" key="1">
    <citation type="journal article" date="2019" name="Int. J. Syst. Evol. Microbiol.">
        <title>The Global Catalogue of Microorganisms (GCM) 10K type strain sequencing project: providing services to taxonomists for standard genome sequencing and annotation.</title>
        <authorList>
            <consortium name="The Broad Institute Genomics Platform"/>
            <consortium name="The Broad Institute Genome Sequencing Center for Infectious Disease"/>
            <person name="Wu L."/>
            <person name="Ma J."/>
        </authorList>
    </citation>
    <scope>NUCLEOTIDE SEQUENCE [LARGE SCALE GENOMIC DNA]</scope>
    <source>
        <strain evidence="3">XZYJ18</strain>
    </source>
</reference>
<evidence type="ECO:0000259" key="1">
    <source>
        <dbReference type="PROSITE" id="PS51502"/>
    </source>
</evidence>
<sequence length="139" mass="15147">MEEHAVIVNILRFGFRDGTTDEDKEKVLAAMRRTGSLESVAFSAVGQDLRLPDDGYTHTYIAGVADLAALERYMHDPLHIGGDDVILPHIAKLSGLRMSDDPDPGVSARVAALHEEKVAMYPEWGRSLDTVEGRASADS</sequence>
<dbReference type="InterPro" id="IPR011008">
    <property type="entry name" value="Dimeric_a/b-barrel"/>
</dbReference>
<name>A0ABV9DZC7_9ACTN</name>
<keyword evidence="3" id="KW-1185">Reference proteome</keyword>
<dbReference type="InterPro" id="IPR013097">
    <property type="entry name" value="Dabb"/>
</dbReference>
<dbReference type="Gene3D" id="3.30.70.100">
    <property type="match status" value="1"/>
</dbReference>
<proteinExistence type="predicted"/>
<feature type="domain" description="Stress-response A/B barrel" evidence="1">
    <location>
        <begin position="7"/>
        <end position="114"/>
    </location>
</feature>
<dbReference type="RefSeq" id="WP_378575271.1">
    <property type="nucleotide sequence ID" value="NZ_JBHSFQ010000014.1"/>
</dbReference>
<gene>
    <name evidence="2" type="ORF">ACFO4E_15495</name>
</gene>